<dbReference type="Pfam" id="PF00723">
    <property type="entry name" value="Glyco_hydro_15"/>
    <property type="match status" value="1"/>
</dbReference>
<dbReference type="Gene3D" id="3.30.420.150">
    <property type="entry name" value="Exopolyphosphatase. Domain 2"/>
    <property type="match status" value="1"/>
</dbReference>
<dbReference type="GO" id="GO:0005975">
    <property type="term" value="P:carbohydrate metabolic process"/>
    <property type="evidence" value="ECO:0007669"/>
    <property type="project" value="InterPro"/>
</dbReference>
<dbReference type="GO" id="GO:0004553">
    <property type="term" value="F:hydrolase activity, hydrolyzing O-glycosyl compounds"/>
    <property type="evidence" value="ECO:0007669"/>
    <property type="project" value="TreeGrafter"/>
</dbReference>
<proteinExistence type="predicted"/>
<reference evidence="5 6" key="1">
    <citation type="submission" date="2018-05" db="EMBL/GenBank/DDBJ databases">
        <title>Draft genome sequence of Scytalidium lignicola DSM 105466, a ubiquitous saprotrophic fungus.</title>
        <authorList>
            <person name="Buettner E."/>
            <person name="Gebauer A.M."/>
            <person name="Hofrichter M."/>
            <person name="Liers C."/>
            <person name="Kellner H."/>
        </authorList>
    </citation>
    <scope>NUCLEOTIDE SEQUENCE [LARGE SCALE GENOMIC DNA]</scope>
    <source>
        <strain evidence="5 6">DSM 105466</strain>
    </source>
</reference>
<dbReference type="Proteomes" id="UP000258309">
    <property type="component" value="Unassembled WGS sequence"/>
</dbReference>
<feature type="domain" description="Ppx/GppA phosphatase N-terminal" evidence="2">
    <location>
        <begin position="754"/>
        <end position="1061"/>
    </location>
</feature>
<dbReference type="EMBL" id="NCSJ02000146">
    <property type="protein sequence ID" value="RFU28914.1"/>
    <property type="molecule type" value="Genomic_DNA"/>
</dbReference>
<dbReference type="FunFam" id="3.30.420.40:FF:000191">
    <property type="entry name" value="Retrograde regulation protein 2"/>
    <property type="match status" value="1"/>
</dbReference>
<name>A0A3E2H6A5_SCYLI</name>
<feature type="non-terminal residue" evidence="5">
    <location>
        <position position="1"/>
    </location>
</feature>
<dbReference type="PANTHER" id="PTHR31616:SF0">
    <property type="entry name" value="GLUCAN 1,4-ALPHA-GLUCOSIDASE"/>
    <property type="match status" value="1"/>
</dbReference>
<keyword evidence="6" id="KW-1185">Reference proteome</keyword>
<feature type="domain" description="Trehalase-like N-terminal" evidence="3">
    <location>
        <begin position="19"/>
        <end position="96"/>
    </location>
</feature>
<dbReference type="Pfam" id="PF02541">
    <property type="entry name" value="Ppx-GppA"/>
    <property type="match status" value="1"/>
</dbReference>
<accession>A0A3E2H6A5</accession>
<dbReference type="InterPro" id="IPR045582">
    <property type="entry name" value="Trehalase-like_N"/>
</dbReference>
<dbReference type="Pfam" id="PF19291">
    <property type="entry name" value="TREH_N"/>
    <property type="match status" value="1"/>
</dbReference>
<dbReference type="SUPFAM" id="SSF53067">
    <property type="entry name" value="Actin-like ATPase domain"/>
    <property type="match status" value="2"/>
</dbReference>
<dbReference type="Pfam" id="PF23566">
    <property type="entry name" value="RTG2_C"/>
    <property type="match status" value="1"/>
</dbReference>
<dbReference type="Gene3D" id="3.30.420.40">
    <property type="match status" value="1"/>
</dbReference>
<dbReference type="InterPro" id="IPR043129">
    <property type="entry name" value="ATPase_NBD"/>
</dbReference>
<evidence type="ECO:0000259" key="1">
    <source>
        <dbReference type="Pfam" id="PF00723"/>
    </source>
</evidence>
<gene>
    <name evidence="5" type="ORF">B7463_g7432</name>
</gene>
<evidence type="ECO:0000259" key="2">
    <source>
        <dbReference type="Pfam" id="PF02541"/>
    </source>
</evidence>
<evidence type="ECO:0000313" key="6">
    <source>
        <dbReference type="Proteomes" id="UP000258309"/>
    </source>
</evidence>
<evidence type="ECO:0000259" key="4">
    <source>
        <dbReference type="Pfam" id="PF23566"/>
    </source>
</evidence>
<protein>
    <recommendedName>
        <fullName evidence="7">GH15-like domain-containing protein</fullName>
    </recommendedName>
</protein>
<dbReference type="SUPFAM" id="SSF48208">
    <property type="entry name" value="Six-hairpin glycosidases"/>
    <property type="match status" value="1"/>
</dbReference>
<dbReference type="InterPro" id="IPR011613">
    <property type="entry name" value="GH15-like"/>
</dbReference>
<dbReference type="InterPro" id="IPR003695">
    <property type="entry name" value="Ppx_GppA_N"/>
</dbReference>
<comment type="caution">
    <text evidence="5">The sequence shown here is derived from an EMBL/GenBank/DDBJ whole genome shotgun (WGS) entry which is preliminary data.</text>
</comment>
<feature type="domain" description="RTG2 C-terminal" evidence="4">
    <location>
        <begin position="1087"/>
        <end position="1279"/>
    </location>
</feature>
<dbReference type="Gene3D" id="1.10.3210.10">
    <property type="entry name" value="Hypothetical protein af1432"/>
    <property type="match status" value="1"/>
</dbReference>
<dbReference type="Gene3D" id="1.50.10.10">
    <property type="match status" value="1"/>
</dbReference>
<evidence type="ECO:0000313" key="5">
    <source>
        <dbReference type="EMBL" id="RFU28914.1"/>
    </source>
</evidence>
<feature type="non-terminal residue" evidence="5">
    <location>
        <position position="1297"/>
    </location>
</feature>
<dbReference type="InterPro" id="IPR057512">
    <property type="entry name" value="RTG2_C"/>
</dbReference>
<dbReference type="PANTHER" id="PTHR31616">
    <property type="entry name" value="TREHALASE"/>
    <property type="match status" value="1"/>
</dbReference>
<dbReference type="OrthoDB" id="406733at2759"/>
<feature type="domain" description="GH15-like" evidence="1">
    <location>
        <begin position="287"/>
        <end position="664"/>
    </location>
</feature>
<organism evidence="5 6">
    <name type="scientific">Scytalidium lignicola</name>
    <name type="common">Hyphomycete</name>
    <dbReference type="NCBI Taxonomy" id="5539"/>
    <lineage>
        <taxon>Eukaryota</taxon>
        <taxon>Fungi</taxon>
        <taxon>Dikarya</taxon>
        <taxon>Ascomycota</taxon>
        <taxon>Pezizomycotina</taxon>
        <taxon>Leotiomycetes</taxon>
        <taxon>Leotiomycetes incertae sedis</taxon>
        <taxon>Scytalidium</taxon>
    </lineage>
</organism>
<sequence>MAIPSSTNNPFGRHATGYLPIENYGLIGNMRTAALVGIDGSVDFMCWPDFDSPSIFCRLLDKDIGGYFNISPPHGSIFTTKQQYLPSSNILQTRYICEEGVVDLVDFFPRPKVSPVITKAAKLGAYREATMVMNELKKWLVRRVECIRGSMDLDIEIFPAFDYARASHVVKIYQEQHPPTRTSKTVTFESEGLKLQLDVTIDHGDETASSCPSVAFKKVLNPGMKGEGVVAHIHLEEGQAVSFVLRDDIPNHVTTDITTEVLDSQQHDTQSFWFNWISKSKYKGRWREVVSRSLMILKLLTYEPTGAIIAAPTFSIPEDIGGVRNWDYRFSWVRDSSFTIYILLRMGFVEEADAYMDFISDRFRKSRSPEGALPIMFTIRGETDIPELELSHLSGYRNSQPVRIGNGAAFHQQFDIYGELLDGIYLYNKYGKPVTWDQWVAVREILDYVMTIWKDPDMSIWEVRNNKQNFVYSKIMLWVAFDRGLRLAEKRVLPCPNRAAWLATRDQIYEDIMNKGYSSTMDCFVQSYESGDVLDSSILIAPLVFFISPNDPRFLKTIDKILLPPEKGGLTSTGLVYRYNTEVSADGVGGREGAFSMCTFWLVEALTRAGVYDRKYLVRAINVFENMLSFSNHLCMFSEEIARSGEQLGNTPQAFSHLALISAAFNLDRASEFHRLQQNPSSFPPCHSIAQRLTLQIASMADPMDDIITIHNFSEKVPTIDPGNGSAHLYALVDMGSNGIRFSISDLSPPHSRLLKCIHRERAAISLYDALHESAPGSKPFYFSDSTIARVAHTLARFKSTCDSYSIPPSNISVFATEAMRTAKNRDAMLQAIYAHSSLKVDILAPEIESLFGALGARSGFDHVDGLFMDLGGGSVQMTYMNSQVEAYEMLAATVARSLPFGAAKLSVQLSNEISARTATAELGRSMKATFETLKARFPLQLQPEKKEKEKGITIYLCGGGFRGYGSMLMHDDPIQPYPIPEIGGYVVPGERFVEFEKLLQVNREHEGKIFGMSKRRREQFPAIVTVVSAVIEAVGKRHIKEVVFCAGGNREGVLFCKLPKMVRLENPLLQLPAPDLNLARGNVEKKASLEKITALLSSTLPLSDPILRGIPAAIAPYLASNIWIRMGNPDSANSSHALHDPISGSLSGLPGLTHRLRAIIALILCARWGMDLAPADRVTFNNLRNLVGSETSFWCEFLGTVMRVFSEVSPAFPVGTEEWLWRFRLDTTIDEHAGKKGQKTRINAVISFAHEQHQSQLESSDEVVDVSDLAQMLHKVGKGLDLGWKVKVEHGDQGLS</sequence>
<evidence type="ECO:0000259" key="3">
    <source>
        <dbReference type="Pfam" id="PF19291"/>
    </source>
</evidence>
<evidence type="ECO:0008006" key="7">
    <source>
        <dbReference type="Google" id="ProtNLM"/>
    </source>
</evidence>
<dbReference type="InterPro" id="IPR012341">
    <property type="entry name" value="6hp_glycosidase-like_sf"/>
</dbReference>
<dbReference type="InterPro" id="IPR008928">
    <property type="entry name" value="6-hairpin_glycosidase_sf"/>
</dbReference>